<dbReference type="Proteomes" id="UP000218899">
    <property type="component" value="Chromosome"/>
</dbReference>
<dbReference type="Gene3D" id="1.10.575.10">
    <property type="entry name" value="P1 Nuclease"/>
    <property type="match status" value="1"/>
</dbReference>
<protein>
    <submittedName>
        <fullName evidence="1">Uncharacterized protein</fullName>
    </submittedName>
</protein>
<evidence type="ECO:0000313" key="2">
    <source>
        <dbReference type="Proteomes" id="UP000218899"/>
    </source>
</evidence>
<dbReference type="AlphaFoldDB" id="A0A1B4VDM0"/>
<evidence type="ECO:0000313" key="1">
    <source>
        <dbReference type="EMBL" id="BAU48297.1"/>
    </source>
</evidence>
<accession>A0A1B4VDM0</accession>
<name>A0A1B4VDM0_9GAMM</name>
<dbReference type="GO" id="GO:0016788">
    <property type="term" value="F:hydrolase activity, acting on ester bonds"/>
    <property type="evidence" value="ECO:0007669"/>
    <property type="project" value="InterPro"/>
</dbReference>
<dbReference type="KEGG" id="sva:SVA_1743"/>
<sequence length="998" mass="110816">MPNEVKSLSLPGWLLRGAIREDDVLNPTNGQPLDDPYNTGSKLADNRVLNHFYDPAHDWPLNVGAVLGKKAPDWAVGAKDIFSQPHTPEPGRRNHFTVFDAREAMYRALTGRDREGQAIAKTQEERNKYWATTFRALGDIVHLIQDMAQPQHTRNDPHAGIGGPIGEAVSGHKSVFEAYIETRALAAIYGTPKGQSFTATPLDYIGTGLDAPDGYPVPRFTDYISFFTTRHKDSDIHKRQGLADYSNRGFFSAGRNLDASDSALYDYPSNNHPSYPRRTLTVNWEGRPLDDESNAKVELLLGSVADSFYSGGSRSCVSASDPGCIALTTYGVWDQFLEEKTWPSRYTLNRYNYDDQASLLIPRAVAYSAGLIDYFFRGRLEPEDVSFTSDGLRLRIRNTIDLDRYPEWENEVLRARDSQDRPGVLVLVYEYTDTTGTRRFGEPAQVDMVAGDDVRPDRVSRASYLFPIAIPADAREVKYRIVFRGRLGSEDDAIAVGTMQPVTGFLVTPNYLPTDEVPGRRMVQRLGDAWRVSEEIGLEAGTVDWKGWYVDGKPTKVLSWVGPSSRYFPDVDDFWSKTYSSEFSPQIFRAGRIHAVAPKAVLGAAVYSDAEGKDWIVAVTQDGHADVVYRRPNRSSNSDALQSEDVPAGWEEIGRLDNNAEGTRITLPADVPWFFNGPGTEAQTMRKWWDTSDPMSIHLKRLKLVIQDGRAVFEDLGNLPGFSGQTQCTQSYDEFGAGSARQIAHSAGQYILAVDYKDEREVFAILRLDSESETETQVTVIHDHEPDRHGSDQESGGTTRLSNHRETLVLDGGQEIPVLTTGGHLVTTWSPDTFSAISSATYDHKEITYYLDLRYDTYAYTYWGVDTTTERNSAGGMVTEVHKDGIQILSSAEPIIDVLGPRSNLATYPAGPNDLWKLHCSASVTDYAGVGELNFGWRVNALGSWAVDAEGNLAVSQRFYDGNYYLLAPHNLITGGRLESLLPDAPAGASFKPVGVLH</sequence>
<reference evidence="1 2" key="1">
    <citation type="submission" date="2015-08" db="EMBL/GenBank/DDBJ databases">
        <title>Complete genome sequence of Sulfurifustis variabilis.</title>
        <authorList>
            <person name="Miura A."/>
            <person name="Kojima H."/>
            <person name="Fukui M."/>
        </authorList>
    </citation>
    <scope>NUCLEOTIDE SEQUENCE [LARGE SCALE GENOMIC DNA]</scope>
    <source>
        <strain evidence="2">skN76</strain>
    </source>
</reference>
<dbReference type="EMBL" id="AP014936">
    <property type="protein sequence ID" value="BAU48297.1"/>
    <property type="molecule type" value="Genomic_DNA"/>
</dbReference>
<gene>
    <name evidence="1" type="ORF">SVA_1743</name>
</gene>
<dbReference type="InterPro" id="IPR008947">
    <property type="entry name" value="PLipase_C/P1_nuclease_dom_sf"/>
</dbReference>
<keyword evidence="2" id="KW-1185">Reference proteome</keyword>
<organism evidence="1 2">
    <name type="scientific">Sulfurifustis variabilis</name>
    <dbReference type="NCBI Taxonomy" id="1675686"/>
    <lineage>
        <taxon>Bacteria</taxon>
        <taxon>Pseudomonadati</taxon>
        <taxon>Pseudomonadota</taxon>
        <taxon>Gammaproteobacteria</taxon>
        <taxon>Acidiferrobacterales</taxon>
        <taxon>Acidiferrobacteraceae</taxon>
        <taxon>Sulfurifustis</taxon>
    </lineage>
</organism>
<dbReference type="SUPFAM" id="SSF48537">
    <property type="entry name" value="Phospholipase C/P1 nuclease"/>
    <property type="match status" value="1"/>
</dbReference>
<proteinExistence type="predicted"/>